<dbReference type="GeneID" id="20675934"/>
<evidence type="ECO:0000256" key="8">
    <source>
        <dbReference type="SAM" id="MobiDB-lite"/>
    </source>
</evidence>
<keyword evidence="11" id="KW-1185">Reference proteome</keyword>
<dbReference type="OrthoDB" id="407298at2759"/>
<evidence type="ECO:0000313" key="10">
    <source>
        <dbReference type="EMBL" id="ETW83610.1"/>
    </source>
</evidence>
<dbReference type="Proteomes" id="UP000030671">
    <property type="component" value="Unassembled WGS sequence"/>
</dbReference>
<dbReference type="PROSITE" id="PS51405">
    <property type="entry name" value="HEME_HALOPEROXIDASE"/>
    <property type="match status" value="1"/>
</dbReference>
<dbReference type="PANTHER" id="PTHR33577:SF9">
    <property type="entry name" value="PEROXIDASE STCC"/>
    <property type="match status" value="1"/>
</dbReference>
<name>W4KE62_HETIT</name>
<dbReference type="InParanoid" id="W4KE62"/>
<keyword evidence="6" id="KW-0408">Iron</keyword>
<dbReference type="AlphaFoldDB" id="W4KE62"/>
<dbReference type="GO" id="GO:0046872">
    <property type="term" value="F:metal ion binding"/>
    <property type="evidence" value="ECO:0007669"/>
    <property type="project" value="UniProtKB-KW"/>
</dbReference>
<evidence type="ECO:0000256" key="4">
    <source>
        <dbReference type="ARBA" id="ARBA00022723"/>
    </source>
</evidence>
<dbReference type="InterPro" id="IPR036851">
    <property type="entry name" value="Chloroperoxidase-like_sf"/>
</dbReference>
<evidence type="ECO:0000256" key="1">
    <source>
        <dbReference type="ARBA" id="ARBA00001970"/>
    </source>
</evidence>
<dbReference type="KEGG" id="hir:HETIRDRAFT_449299"/>
<feature type="domain" description="Heme haloperoxidase family profile" evidence="9">
    <location>
        <begin position="27"/>
        <end position="209"/>
    </location>
</feature>
<dbReference type="Pfam" id="PF01328">
    <property type="entry name" value="Peroxidase_2"/>
    <property type="match status" value="1"/>
</dbReference>
<dbReference type="RefSeq" id="XP_009543387.1">
    <property type="nucleotide sequence ID" value="XM_009545092.1"/>
</dbReference>
<dbReference type="EMBL" id="KI925456">
    <property type="protein sequence ID" value="ETW83610.1"/>
    <property type="molecule type" value="Genomic_DNA"/>
</dbReference>
<feature type="compositionally biased region" description="Basic and acidic residues" evidence="8">
    <location>
        <begin position="1"/>
        <end position="18"/>
    </location>
</feature>
<keyword evidence="3" id="KW-0349">Heme</keyword>
<organism evidence="10 11">
    <name type="scientific">Heterobasidion irregulare (strain TC 32-1)</name>
    <dbReference type="NCBI Taxonomy" id="747525"/>
    <lineage>
        <taxon>Eukaryota</taxon>
        <taxon>Fungi</taxon>
        <taxon>Dikarya</taxon>
        <taxon>Basidiomycota</taxon>
        <taxon>Agaricomycotina</taxon>
        <taxon>Agaricomycetes</taxon>
        <taxon>Russulales</taxon>
        <taxon>Bondarzewiaceae</taxon>
        <taxon>Heterobasidion</taxon>
        <taxon>Heterobasidion annosum species complex</taxon>
    </lineage>
</organism>
<comment type="similarity">
    <text evidence="7">Belongs to the chloroperoxidase family.</text>
</comment>
<proteinExistence type="inferred from homology"/>
<keyword evidence="4" id="KW-0479">Metal-binding</keyword>
<evidence type="ECO:0000256" key="6">
    <source>
        <dbReference type="ARBA" id="ARBA00023004"/>
    </source>
</evidence>
<reference evidence="10 11" key="1">
    <citation type="journal article" date="2012" name="New Phytol.">
        <title>Insight into trade-off between wood decay and parasitism from the genome of a fungal forest pathogen.</title>
        <authorList>
            <person name="Olson A."/>
            <person name="Aerts A."/>
            <person name="Asiegbu F."/>
            <person name="Belbahri L."/>
            <person name="Bouzid O."/>
            <person name="Broberg A."/>
            <person name="Canback B."/>
            <person name="Coutinho P.M."/>
            <person name="Cullen D."/>
            <person name="Dalman K."/>
            <person name="Deflorio G."/>
            <person name="van Diepen L.T."/>
            <person name="Dunand C."/>
            <person name="Duplessis S."/>
            <person name="Durling M."/>
            <person name="Gonthier P."/>
            <person name="Grimwood J."/>
            <person name="Fossdal C.G."/>
            <person name="Hansson D."/>
            <person name="Henrissat B."/>
            <person name="Hietala A."/>
            <person name="Himmelstrand K."/>
            <person name="Hoffmeister D."/>
            <person name="Hogberg N."/>
            <person name="James T.Y."/>
            <person name="Karlsson M."/>
            <person name="Kohler A."/>
            <person name="Kues U."/>
            <person name="Lee Y.H."/>
            <person name="Lin Y.C."/>
            <person name="Lind M."/>
            <person name="Lindquist E."/>
            <person name="Lombard V."/>
            <person name="Lucas S."/>
            <person name="Lunden K."/>
            <person name="Morin E."/>
            <person name="Murat C."/>
            <person name="Park J."/>
            <person name="Raffaello T."/>
            <person name="Rouze P."/>
            <person name="Salamov A."/>
            <person name="Schmutz J."/>
            <person name="Solheim H."/>
            <person name="Stahlberg J."/>
            <person name="Velez H."/>
            <person name="de Vries R.P."/>
            <person name="Wiebenga A."/>
            <person name="Woodward S."/>
            <person name="Yakovlev I."/>
            <person name="Garbelotto M."/>
            <person name="Martin F."/>
            <person name="Grigoriev I.V."/>
            <person name="Stenlid J."/>
        </authorList>
    </citation>
    <scope>NUCLEOTIDE SEQUENCE [LARGE SCALE GENOMIC DNA]</scope>
    <source>
        <strain evidence="10 11">TC 32-1</strain>
    </source>
</reference>
<comment type="cofactor">
    <cofactor evidence="1">
        <name>heme b</name>
        <dbReference type="ChEBI" id="CHEBI:60344"/>
    </cofactor>
</comment>
<dbReference type="HOGENOM" id="CLU_1004944_0_0_1"/>
<evidence type="ECO:0000256" key="3">
    <source>
        <dbReference type="ARBA" id="ARBA00022617"/>
    </source>
</evidence>
<gene>
    <name evidence="10" type="ORF">HETIRDRAFT_449299</name>
</gene>
<dbReference type="eggNOG" id="ENOG502QTVQ">
    <property type="taxonomic scope" value="Eukaryota"/>
</dbReference>
<keyword evidence="2" id="KW-0575">Peroxidase</keyword>
<protein>
    <recommendedName>
        <fullName evidence="9">Heme haloperoxidase family profile domain-containing protein</fullName>
    </recommendedName>
</protein>
<sequence>MPTFTEHDRSLPDRRQATEGRPAALGPRDGRNIHASQLISALREGLHLSLPLSLFLTFGSYLLLGQFRHLSLADLARHGAIEHDVSLAHTDAHASAEYAPCRIDKKALAALLRDSADGRVLTARDVAHARVRRESRLRVPLDHVHAEIARGEMALVLGVFGQRAGAGGGAAETEAPPKDKVACELVEQGTVPEELAADAGAGSASDRACGCRYQEGHGGAEGDGRGAKGPVNQDDWRQRWCGKKRVLLSILKMGTICNILTEACTAIFGRWQQTWFE</sequence>
<dbReference type="SUPFAM" id="SSF47571">
    <property type="entry name" value="Cloroperoxidase"/>
    <property type="match status" value="1"/>
</dbReference>
<feature type="region of interest" description="Disordered" evidence="8">
    <location>
        <begin position="1"/>
        <end position="29"/>
    </location>
</feature>
<evidence type="ECO:0000256" key="5">
    <source>
        <dbReference type="ARBA" id="ARBA00023002"/>
    </source>
</evidence>
<evidence type="ECO:0000256" key="7">
    <source>
        <dbReference type="ARBA" id="ARBA00025795"/>
    </source>
</evidence>
<dbReference type="InterPro" id="IPR000028">
    <property type="entry name" value="Chloroperoxidase"/>
</dbReference>
<evidence type="ECO:0000256" key="2">
    <source>
        <dbReference type="ARBA" id="ARBA00022559"/>
    </source>
</evidence>
<dbReference type="GO" id="GO:0004601">
    <property type="term" value="F:peroxidase activity"/>
    <property type="evidence" value="ECO:0007669"/>
    <property type="project" value="UniProtKB-KW"/>
</dbReference>
<accession>W4KE62</accession>
<dbReference type="PANTHER" id="PTHR33577">
    <property type="entry name" value="STERIGMATOCYSTIN BIOSYNTHESIS PEROXIDASE STCC-RELATED"/>
    <property type="match status" value="1"/>
</dbReference>
<keyword evidence="5" id="KW-0560">Oxidoreductase</keyword>
<evidence type="ECO:0000313" key="11">
    <source>
        <dbReference type="Proteomes" id="UP000030671"/>
    </source>
</evidence>
<dbReference type="Gene3D" id="1.10.489.10">
    <property type="entry name" value="Chloroperoxidase-like"/>
    <property type="match status" value="1"/>
</dbReference>
<evidence type="ECO:0000259" key="9">
    <source>
        <dbReference type="PROSITE" id="PS51405"/>
    </source>
</evidence>